<dbReference type="Proteomes" id="UP001457282">
    <property type="component" value="Unassembled WGS sequence"/>
</dbReference>
<reference evidence="2 3" key="1">
    <citation type="journal article" date="2023" name="G3 (Bethesda)">
        <title>A chromosome-length genome assembly and annotation of blackberry (Rubus argutus, cv. 'Hillquist').</title>
        <authorList>
            <person name="Bruna T."/>
            <person name="Aryal R."/>
            <person name="Dudchenko O."/>
            <person name="Sargent D.J."/>
            <person name="Mead D."/>
            <person name="Buti M."/>
            <person name="Cavallini A."/>
            <person name="Hytonen T."/>
            <person name="Andres J."/>
            <person name="Pham M."/>
            <person name="Weisz D."/>
            <person name="Mascagni F."/>
            <person name="Usai G."/>
            <person name="Natali L."/>
            <person name="Bassil N."/>
            <person name="Fernandez G.E."/>
            <person name="Lomsadze A."/>
            <person name="Armour M."/>
            <person name="Olukolu B."/>
            <person name="Poorten T."/>
            <person name="Britton C."/>
            <person name="Davik J."/>
            <person name="Ashrafi H."/>
            <person name="Aiden E.L."/>
            <person name="Borodovsky M."/>
            <person name="Worthington M."/>
        </authorList>
    </citation>
    <scope>NUCLEOTIDE SEQUENCE [LARGE SCALE GENOMIC DNA]</scope>
    <source>
        <strain evidence="2">PI 553951</strain>
    </source>
</reference>
<keyword evidence="1" id="KW-0328">Glycosyltransferase</keyword>
<dbReference type="GO" id="GO:0035251">
    <property type="term" value="F:UDP-glucosyltransferase activity"/>
    <property type="evidence" value="ECO:0007669"/>
    <property type="project" value="InterPro"/>
</dbReference>
<keyword evidence="3" id="KW-1185">Reference proteome</keyword>
<evidence type="ECO:0000313" key="2">
    <source>
        <dbReference type="EMBL" id="KAK9936461.1"/>
    </source>
</evidence>
<dbReference type="EMBL" id="JBEDUW010000003">
    <property type="protein sequence ID" value="KAK9936461.1"/>
    <property type="molecule type" value="Genomic_DNA"/>
</dbReference>
<evidence type="ECO:0000256" key="1">
    <source>
        <dbReference type="ARBA" id="ARBA00022676"/>
    </source>
</evidence>
<comment type="caution">
    <text evidence="2">The sequence shown here is derived from an EMBL/GenBank/DDBJ whole genome shotgun (WGS) entry which is preliminary data.</text>
</comment>
<name>A0AAW1XJN1_RUBAR</name>
<dbReference type="PANTHER" id="PTHR48049">
    <property type="entry name" value="GLYCOSYLTRANSFERASE"/>
    <property type="match status" value="1"/>
</dbReference>
<dbReference type="InterPro" id="IPR050481">
    <property type="entry name" value="UDP-glycosyltransf_plant"/>
</dbReference>
<keyword evidence="1" id="KW-0808">Transferase</keyword>
<accession>A0AAW1XJN1</accession>
<proteinExistence type="predicted"/>
<sequence>MSDQTLHIAMYPWFAMGHLTAFLHISSKLAERGHRISFFLPLKTRFKLQHYNLHPHLITFIPLNVPHVDGLPPGTETTADVPSPFYSLVATAMDLTRPQIEQSLRQLNPNFVFFDFSHWLPGLLRQLGSNIKSVFYCIVNPASLCHLLSLSQPRNLSLSFISSSIKLKTHEARTYDAIANKEYGSGLTFVKRMLTSFSDCDAIAFKTCR</sequence>
<evidence type="ECO:0000313" key="3">
    <source>
        <dbReference type="Proteomes" id="UP001457282"/>
    </source>
</evidence>
<dbReference type="PANTHER" id="PTHR48049:SF34">
    <property type="entry name" value="UDP-GLYCOSYLTRANSFERASE 79B30-LIKE"/>
    <property type="match status" value="1"/>
</dbReference>
<protein>
    <submittedName>
        <fullName evidence="2">Uncharacterized protein</fullName>
    </submittedName>
</protein>
<dbReference type="Gene3D" id="3.40.50.2000">
    <property type="entry name" value="Glycogen Phosphorylase B"/>
    <property type="match status" value="1"/>
</dbReference>
<dbReference type="SUPFAM" id="SSF53756">
    <property type="entry name" value="UDP-Glycosyltransferase/glycogen phosphorylase"/>
    <property type="match status" value="1"/>
</dbReference>
<dbReference type="AlphaFoldDB" id="A0AAW1XJN1"/>
<organism evidence="2 3">
    <name type="scientific">Rubus argutus</name>
    <name type="common">Southern blackberry</name>
    <dbReference type="NCBI Taxonomy" id="59490"/>
    <lineage>
        <taxon>Eukaryota</taxon>
        <taxon>Viridiplantae</taxon>
        <taxon>Streptophyta</taxon>
        <taxon>Embryophyta</taxon>
        <taxon>Tracheophyta</taxon>
        <taxon>Spermatophyta</taxon>
        <taxon>Magnoliopsida</taxon>
        <taxon>eudicotyledons</taxon>
        <taxon>Gunneridae</taxon>
        <taxon>Pentapetalae</taxon>
        <taxon>rosids</taxon>
        <taxon>fabids</taxon>
        <taxon>Rosales</taxon>
        <taxon>Rosaceae</taxon>
        <taxon>Rosoideae</taxon>
        <taxon>Rosoideae incertae sedis</taxon>
        <taxon>Rubus</taxon>
    </lineage>
</organism>
<gene>
    <name evidence="2" type="ORF">M0R45_013302</name>
</gene>